<evidence type="ECO:0000256" key="1">
    <source>
        <dbReference type="SAM" id="MobiDB-lite"/>
    </source>
</evidence>
<organism evidence="2 3">
    <name type="scientific">Dryococelus australis</name>
    <dbReference type="NCBI Taxonomy" id="614101"/>
    <lineage>
        <taxon>Eukaryota</taxon>
        <taxon>Metazoa</taxon>
        <taxon>Ecdysozoa</taxon>
        <taxon>Arthropoda</taxon>
        <taxon>Hexapoda</taxon>
        <taxon>Insecta</taxon>
        <taxon>Pterygota</taxon>
        <taxon>Neoptera</taxon>
        <taxon>Polyneoptera</taxon>
        <taxon>Phasmatodea</taxon>
        <taxon>Verophasmatodea</taxon>
        <taxon>Anareolatae</taxon>
        <taxon>Phasmatidae</taxon>
        <taxon>Eurycanthinae</taxon>
        <taxon>Dryococelus</taxon>
    </lineage>
</organism>
<keyword evidence="3" id="KW-1185">Reference proteome</keyword>
<proteinExistence type="predicted"/>
<name>A0ABQ9G3H0_9NEOP</name>
<sequence length="638" mass="69590">MERRWNARAGETGVPQENPPASGIVLHDSHVRKSGIEPGASPNHCATASEKPRLAGLTGGLSELRRDVQGVLTSGLCVLCGLERETSSARREIQLLQPNGWYKGPSTPPALSFGNDERDTLTSVPRLSWPVFRRTRREAGMALHPTADVNDAVLVRLHDSIDNASYSPTDLATNMHAGGLTDSPVRRGPAGVAGRLQVGDTLDTLPPQRLSCITALGESNQSQPREKVMPQADAGEARSVRSRAGMQGPGKPEIPEKTRRTAASSDAIPTYENAGVTAPDIEPGLHWWEARSLPTTPPRPCKGSGRATGQCSGSGSVSAWSSADGWPPRGEMPAIALLRGPRPLWAGTRPVPGVFDRSMEVYWGRDPHSFPGAAYLQRSYYEQNLTRKDVYSGCVRPTFHDCELSGLLRDDGCGTARRVTSPHSAPQGRRFNIDSDVGKQPRHAANGLTRGVTAIPGHPSPVFQSLEPIRVKRDEYGGAPIKREEETGNPRENPLTSDIVRHESHVRKLRNDPAGNRTQKTGAAILRTTWLLSSHARSRRGLAWKARHVLSTRAWRRRLHMKAVRCVTAADPDTRSPYFTRRTEQPEGVDANTSSFSLFTATKTCAHPAIAHFLCSPARSRTQPVRDDAFLTVYHSQP</sequence>
<feature type="region of interest" description="Disordered" evidence="1">
    <location>
        <begin position="1"/>
        <end position="24"/>
    </location>
</feature>
<comment type="caution">
    <text evidence="2">The sequence shown here is derived from an EMBL/GenBank/DDBJ whole genome shotgun (WGS) entry which is preliminary data.</text>
</comment>
<feature type="region of interest" description="Disordered" evidence="1">
    <location>
        <begin position="418"/>
        <end position="440"/>
    </location>
</feature>
<feature type="region of interest" description="Disordered" evidence="1">
    <location>
        <begin position="296"/>
        <end position="325"/>
    </location>
</feature>
<feature type="region of interest" description="Disordered" evidence="1">
    <location>
        <begin position="217"/>
        <end position="263"/>
    </location>
</feature>
<accession>A0ABQ9G3H0</accession>
<dbReference type="EMBL" id="JARBHB010000016">
    <property type="protein sequence ID" value="KAJ8867025.1"/>
    <property type="molecule type" value="Genomic_DNA"/>
</dbReference>
<gene>
    <name evidence="2" type="ORF">PR048_032887</name>
</gene>
<evidence type="ECO:0000313" key="3">
    <source>
        <dbReference type="Proteomes" id="UP001159363"/>
    </source>
</evidence>
<dbReference type="Proteomes" id="UP001159363">
    <property type="component" value="Chromosome 15"/>
</dbReference>
<protein>
    <submittedName>
        <fullName evidence="2">Uncharacterized protein</fullName>
    </submittedName>
</protein>
<evidence type="ECO:0000313" key="2">
    <source>
        <dbReference type="EMBL" id="KAJ8867025.1"/>
    </source>
</evidence>
<reference evidence="2 3" key="1">
    <citation type="submission" date="2023-02" db="EMBL/GenBank/DDBJ databases">
        <title>LHISI_Scaffold_Assembly.</title>
        <authorList>
            <person name="Stuart O.P."/>
            <person name="Cleave R."/>
            <person name="Magrath M.J.L."/>
            <person name="Mikheyev A.S."/>
        </authorList>
    </citation>
    <scope>NUCLEOTIDE SEQUENCE [LARGE SCALE GENOMIC DNA]</scope>
    <source>
        <strain evidence="2">Daus_M_001</strain>
        <tissue evidence="2">Leg muscle</tissue>
    </source>
</reference>
<feature type="compositionally biased region" description="Low complexity" evidence="1">
    <location>
        <begin position="313"/>
        <end position="325"/>
    </location>
</feature>